<comment type="caution">
    <text evidence="1">The sequence shown here is derived from an EMBL/GenBank/DDBJ whole genome shotgun (WGS) entry which is preliminary data.</text>
</comment>
<proteinExistence type="predicted"/>
<reference evidence="1 2" key="1">
    <citation type="submission" date="2024-02" db="EMBL/GenBank/DDBJ databases">
        <authorList>
            <person name="Chen Y."/>
            <person name="Shah S."/>
            <person name="Dougan E. K."/>
            <person name="Thang M."/>
            <person name="Chan C."/>
        </authorList>
    </citation>
    <scope>NUCLEOTIDE SEQUENCE [LARGE SCALE GENOMIC DNA]</scope>
</reference>
<dbReference type="Proteomes" id="UP001642484">
    <property type="component" value="Unassembled WGS sequence"/>
</dbReference>
<dbReference type="EMBL" id="CAXAMN010014002">
    <property type="protein sequence ID" value="CAK9042233.1"/>
    <property type="molecule type" value="Genomic_DNA"/>
</dbReference>
<keyword evidence="2" id="KW-1185">Reference proteome</keyword>
<sequence>MVSGQGLANLAGVRHAASFEAKSEGLTQIEEAGTAAVQTDALADLHLKDTAGKIGDFANKIRGIEVELGEAKQAAEQVISTNTGMGEIAQEVANIKAKAAEQQSDLILAKDAVDKLIPTNASITVWCSLAPFSAPARSRRQHHAFL</sequence>
<evidence type="ECO:0000313" key="1">
    <source>
        <dbReference type="EMBL" id="CAK9042233.1"/>
    </source>
</evidence>
<protein>
    <submittedName>
        <fullName evidence="1">Uncharacterized protein</fullName>
    </submittedName>
</protein>
<gene>
    <name evidence="1" type="ORF">CCMP2556_LOCUS22512</name>
</gene>
<organism evidence="1 2">
    <name type="scientific">Durusdinium trenchii</name>
    <dbReference type="NCBI Taxonomy" id="1381693"/>
    <lineage>
        <taxon>Eukaryota</taxon>
        <taxon>Sar</taxon>
        <taxon>Alveolata</taxon>
        <taxon>Dinophyceae</taxon>
        <taxon>Suessiales</taxon>
        <taxon>Symbiodiniaceae</taxon>
        <taxon>Durusdinium</taxon>
    </lineage>
</organism>
<evidence type="ECO:0000313" key="2">
    <source>
        <dbReference type="Proteomes" id="UP001642484"/>
    </source>
</evidence>
<accession>A0ABP0LTG0</accession>
<name>A0ABP0LTG0_9DINO</name>